<reference evidence="3" key="1">
    <citation type="journal article" date="2023" name="Mol. Phylogenet. Evol.">
        <title>Genome-scale phylogeny and comparative genomics of the fungal order Sordariales.</title>
        <authorList>
            <person name="Hensen N."/>
            <person name="Bonometti L."/>
            <person name="Westerberg I."/>
            <person name="Brannstrom I.O."/>
            <person name="Guillou S."/>
            <person name="Cros-Aarteil S."/>
            <person name="Calhoun S."/>
            <person name="Haridas S."/>
            <person name="Kuo A."/>
            <person name="Mondo S."/>
            <person name="Pangilinan J."/>
            <person name="Riley R."/>
            <person name="LaButti K."/>
            <person name="Andreopoulos B."/>
            <person name="Lipzen A."/>
            <person name="Chen C."/>
            <person name="Yan M."/>
            <person name="Daum C."/>
            <person name="Ng V."/>
            <person name="Clum A."/>
            <person name="Steindorff A."/>
            <person name="Ohm R.A."/>
            <person name="Martin F."/>
            <person name="Silar P."/>
            <person name="Natvig D.O."/>
            <person name="Lalanne C."/>
            <person name="Gautier V."/>
            <person name="Ament-Velasquez S.L."/>
            <person name="Kruys A."/>
            <person name="Hutchinson M.I."/>
            <person name="Powell A.J."/>
            <person name="Barry K."/>
            <person name="Miller A.N."/>
            <person name="Grigoriev I.V."/>
            <person name="Debuchy R."/>
            <person name="Gladieux P."/>
            <person name="Hiltunen Thoren M."/>
            <person name="Johannesson H."/>
        </authorList>
    </citation>
    <scope>NUCLEOTIDE SEQUENCE [LARGE SCALE GENOMIC DNA]</scope>
    <source>
        <strain evidence="3">CBS 284.82</strain>
    </source>
</reference>
<sequence>MATSSRPAVVLCHGSYHTPAPYGPLLAALQSRGIAACCPQLPTADLSKLNVGDVDNPDFDRAPPSGGYPQGEEDTEAVLDVLKPLVESGKEVLLVGHSSGGWVATQAAQHDLQVNARKAKGLDGGIIGILYLGGLVIPVGESVHGFFQPKDGNFVTPPYMTFHKYGAAGLGTMVNAEKFLFNDLNAAAAGKWAATLTASPVLTTKLTNDAYSALPCAYLVLEGDMMLPKDYQEGMAALQGSQTGGFAMYHCPAGHSPHLSWTEGVVDTIWDFVVKIKAGESSDHAEV</sequence>
<organism evidence="2 3">
    <name type="scientific">Parachaetomium inaequale</name>
    <dbReference type="NCBI Taxonomy" id="2588326"/>
    <lineage>
        <taxon>Eukaryota</taxon>
        <taxon>Fungi</taxon>
        <taxon>Dikarya</taxon>
        <taxon>Ascomycota</taxon>
        <taxon>Pezizomycotina</taxon>
        <taxon>Sordariomycetes</taxon>
        <taxon>Sordariomycetidae</taxon>
        <taxon>Sordariales</taxon>
        <taxon>Chaetomiaceae</taxon>
        <taxon>Parachaetomium</taxon>
    </lineage>
</organism>
<dbReference type="SUPFAM" id="SSF53474">
    <property type="entry name" value="alpha/beta-Hydrolases"/>
    <property type="match status" value="1"/>
</dbReference>
<dbReference type="Gene3D" id="3.40.50.1820">
    <property type="entry name" value="alpha/beta hydrolase"/>
    <property type="match status" value="1"/>
</dbReference>
<keyword evidence="2" id="KW-0378">Hydrolase</keyword>
<protein>
    <submittedName>
        <fullName evidence="2">Alpha/Beta hydrolase protein</fullName>
    </submittedName>
</protein>
<evidence type="ECO:0000259" key="1">
    <source>
        <dbReference type="Pfam" id="PF12697"/>
    </source>
</evidence>
<dbReference type="InterPro" id="IPR029058">
    <property type="entry name" value="AB_hydrolase_fold"/>
</dbReference>
<keyword evidence="3" id="KW-1185">Reference proteome</keyword>
<comment type="caution">
    <text evidence="2">The sequence shown here is derived from an EMBL/GenBank/DDBJ whole genome shotgun (WGS) entry which is preliminary data.</text>
</comment>
<feature type="domain" description="AB hydrolase-1" evidence="1">
    <location>
        <begin position="9"/>
        <end position="267"/>
    </location>
</feature>
<dbReference type="InterPro" id="IPR000073">
    <property type="entry name" value="AB_hydrolase_1"/>
</dbReference>
<dbReference type="GO" id="GO:0016787">
    <property type="term" value="F:hydrolase activity"/>
    <property type="evidence" value="ECO:0007669"/>
    <property type="project" value="UniProtKB-KW"/>
</dbReference>
<dbReference type="InterPro" id="IPR052897">
    <property type="entry name" value="Sec-Metab_Biosynth_Hydrolase"/>
</dbReference>
<name>A0AAN6SLB5_9PEZI</name>
<dbReference type="PANTHER" id="PTHR37017">
    <property type="entry name" value="AB HYDROLASE-1 DOMAIN-CONTAINING PROTEIN-RELATED"/>
    <property type="match status" value="1"/>
</dbReference>
<dbReference type="AlphaFoldDB" id="A0AAN6SLB5"/>
<evidence type="ECO:0000313" key="3">
    <source>
        <dbReference type="Proteomes" id="UP001303115"/>
    </source>
</evidence>
<evidence type="ECO:0000313" key="2">
    <source>
        <dbReference type="EMBL" id="KAK4031527.1"/>
    </source>
</evidence>
<proteinExistence type="predicted"/>
<dbReference type="EMBL" id="MU854776">
    <property type="protein sequence ID" value="KAK4031527.1"/>
    <property type="molecule type" value="Genomic_DNA"/>
</dbReference>
<dbReference type="Pfam" id="PF12697">
    <property type="entry name" value="Abhydrolase_6"/>
    <property type="match status" value="1"/>
</dbReference>
<gene>
    <name evidence="2" type="ORF">C8A01DRAFT_42027</name>
</gene>
<dbReference type="PANTHER" id="PTHR37017:SF13">
    <property type="entry name" value="AB HYDROLASE-1 DOMAIN-CONTAINING PROTEIN"/>
    <property type="match status" value="1"/>
</dbReference>
<dbReference type="Proteomes" id="UP001303115">
    <property type="component" value="Unassembled WGS sequence"/>
</dbReference>
<accession>A0AAN6SLB5</accession>